<dbReference type="PROSITE" id="PS51257">
    <property type="entry name" value="PROKAR_LIPOPROTEIN"/>
    <property type="match status" value="1"/>
</dbReference>
<evidence type="ECO:0000256" key="3">
    <source>
        <dbReference type="ARBA" id="ARBA00022729"/>
    </source>
</evidence>
<comment type="similarity">
    <text evidence="2">Belongs to the SusD family.</text>
</comment>
<dbReference type="AlphaFoldDB" id="A0A1K1PGD0"/>
<dbReference type="STRING" id="1004.SAMN05661012_01951"/>
<organism evidence="9 11">
    <name type="scientific">Chitinophaga sancti</name>
    <dbReference type="NCBI Taxonomy" id="1004"/>
    <lineage>
        <taxon>Bacteria</taxon>
        <taxon>Pseudomonadati</taxon>
        <taxon>Bacteroidota</taxon>
        <taxon>Chitinophagia</taxon>
        <taxon>Chitinophagales</taxon>
        <taxon>Chitinophagaceae</taxon>
        <taxon>Chitinophaga</taxon>
    </lineage>
</organism>
<evidence type="ECO:0000256" key="1">
    <source>
        <dbReference type="ARBA" id="ARBA00004442"/>
    </source>
</evidence>
<accession>A0A1K1PGD0</accession>
<evidence type="ECO:0000256" key="5">
    <source>
        <dbReference type="ARBA" id="ARBA00023237"/>
    </source>
</evidence>
<evidence type="ECO:0000256" key="4">
    <source>
        <dbReference type="ARBA" id="ARBA00023136"/>
    </source>
</evidence>
<protein>
    <submittedName>
        <fullName evidence="10">RagB/SusD family nutrient uptake outer membrane protein</fullName>
    </submittedName>
    <submittedName>
        <fullName evidence="9">Starch-binding associating with outer membrane</fullName>
    </submittedName>
</protein>
<dbReference type="InterPro" id="IPR033985">
    <property type="entry name" value="SusD-like_N"/>
</dbReference>
<dbReference type="RefSeq" id="WP_177318580.1">
    <property type="nucleotide sequence ID" value="NZ_CP139972.1"/>
</dbReference>
<dbReference type="InterPro" id="IPR012944">
    <property type="entry name" value="SusD_RagB_dom"/>
</dbReference>
<dbReference type="Gene3D" id="1.25.40.390">
    <property type="match status" value="1"/>
</dbReference>
<keyword evidence="4" id="KW-0472">Membrane</keyword>
<evidence type="ECO:0000313" key="12">
    <source>
        <dbReference type="Proteomes" id="UP001326715"/>
    </source>
</evidence>
<comment type="subcellular location">
    <subcellularLocation>
        <location evidence="1">Cell outer membrane</location>
    </subcellularLocation>
</comment>
<keyword evidence="5" id="KW-0998">Cell outer membrane</keyword>
<evidence type="ECO:0000313" key="11">
    <source>
        <dbReference type="Proteomes" id="UP000183788"/>
    </source>
</evidence>
<evidence type="ECO:0000313" key="9">
    <source>
        <dbReference type="EMBL" id="SFW46655.1"/>
    </source>
</evidence>
<reference evidence="10 12" key="2">
    <citation type="submission" date="2023-11" db="EMBL/GenBank/DDBJ databases">
        <title>MicrobeMod: A computational toolkit for identifying prokaryotic methylation and restriction-modification with nanopore sequencing.</title>
        <authorList>
            <person name="Crits-Christoph A."/>
            <person name="Kang S.C."/>
            <person name="Lee H."/>
            <person name="Ostrov N."/>
        </authorList>
    </citation>
    <scope>NUCLEOTIDE SEQUENCE [LARGE SCALE GENOMIC DNA]</scope>
    <source>
        <strain evidence="10 12">ATCC 23090</strain>
    </source>
</reference>
<sequence length="607" mass="67418">MQKYITRLKWTSMALVLWVLAGSCSKELEQRPVSTADRNAIFGNEAGLKLYANSFYDVLPAMGDVFRGDAMADYSAVNAVPDFLRDGAYNSRVQAEIDNWKWTKLRNINYFLANNNNPAVSETIRNNYNGLARFFRAWFYFDKVKRYGDVPWIGTPLGIADSSLYAARSPRKQVIDSIIADLDYAAANITLATDATASQITKYTAYGLKSRICLFEGTYRKYHTSLGLAAGAPALLQAAADAAKVVMDQGGFSLNQAGGTGASYRQLFISAAPVASEVMLANVASSTLSVFNDANWYYTSATYGVRLSLTRKFVNTYLNIDGTPFTDVAGYETKTFAQETQNRDMRLSQTIRTSGYTRTDNGKTVAAPPVFSYTYTGYMPKKWSLDDTYYDGGSNNTNSICIMRYAEMLLNYAEAKAELNTLTDADWAATVGALRKRAGITSGTTTKPTVADQYLVTNYFNKAGDPTDATVLEIRRERGIELVLEGFRYYDLVRWNDGELLVQQWNGMYVPALDVPMDLNGDGVMDVCFYQTLPATQVSGVTYISVAPTVSGVTNPTQLSHGNSGEIKWLDNIARVNWADFRYLYPLPYTELQLNTKLVQNPGWENL</sequence>
<gene>
    <name evidence="9" type="ORF">SAMN05661012_01951</name>
    <name evidence="10" type="ORF">SR876_26570</name>
</gene>
<evidence type="ECO:0000259" key="8">
    <source>
        <dbReference type="Pfam" id="PF14322"/>
    </source>
</evidence>
<name>A0A1K1PGD0_9BACT</name>
<feature type="signal peptide" evidence="6">
    <location>
        <begin position="1"/>
        <end position="21"/>
    </location>
</feature>
<keyword evidence="3 6" id="KW-0732">Signal</keyword>
<dbReference type="Pfam" id="PF07980">
    <property type="entry name" value="SusD_RagB"/>
    <property type="match status" value="1"/>
</dbReference>
<dbReference type="SUPFAM" id="SSF48452">
    <property type="entry name" value="TPR-like"/>
    <property type="match status" value="1"/>
</dbReference>
<evidence type="ECO:0000313" key="10">
    <source>
        <dbReference type="EMBL" id="WQG88492.1"/>
    </source>
</evidence>
<dbReference type="EMBL" id="FPIZ01000005">
    <property type="protein sequence ID" value="SFW46655.1"/>
    <property type="molecule type" value="Genomic_DNA"/>
</dbReference>
<evidence type="ECO:0000256" key="6">
    <source>
        <dbReference type="SAM" id="SignalP"/>
    </source>
</evidence>
<feature type="domain" description="RagB/SusD" evidence="7">
    <location>
        <begin position="306"/>
        <end position="604"/>
    </location>
</feature>
<dbReference type="InterPro" id="IPR011990">
    <property type="entry name" value="TPR-like_helical_dom_sf"/>
</dbReference>
<evidence type="ECO:0000259" key="7">
    <source>
        <dbReference type="Pfam" id="PF07980"/>
    </source>
</evidence>
<keyword evidence="12" id="KW-1185">Reference proteome</keyword>
<feature type="domain" description="SusD-like N-terminal" evidence="8">
    <location>
        <begin position="103"/>
        <end position="214"/>
    </location>
</feature>
<feature type="chain" id="PRO_5009666609" evidence="6">
    <location>
        <begin position="22"/>
        <end position="607"/>
    </location>
</feature>
<dbReference type="Proteomes" id="UP001326715">
    <property type="component" value="Chromosome"/>
</dbReference>
<dbReference type="GO" id="GO:0009279">
    <property type="term" value="C:cell outer membrane"/>
    <property type="evidence" value="ECO:0007669"/>
    <property type="project" value="UniProtKB-SubCell"/>
</dbReference>
<dbReference type="Proteomes" id="UP000183788">
    <property type="component" value="Unassembled WGS sequence"/>
</dbReference>
<evidence type="ECO:0000256" key="2">
    <source>
        <dbReference type="ARBA" id="ARBA00006275"/>
    </source>
</evidence>
<proteinExistence type="inferred from homology"/>
<dbReference type="Pfam" id="PF14322">
    <property type="entry name" value="SusD-like_3"/>
    <property type="match status" value="1"/>
</dbReference>
<dbReference type="EMBL" id="CP140154">
    <property type="protein sequence ID" value="WQG88492.1"/>
    <property type="molecule type" value="Genomic_DNA"/>
</dbReference>
<reference evidence="9 11" key="1">
    <citation type="submission" date="2016-11" db="EMBL/GenBank/DDBJ databases">
        <authorList>
            <person name="Jaros S."/>
            <person name="Januszkiewicz K."/>
            <person name="Wedrychowicz H."/>
        </authorList>
    </citation>
    <scope>NUCLEOTIDE SEQUENCE [LARGE SCALE GENOMIC DNA]</scope>
    <source>
        <strain evidence="9 11">DSM 784</strain>
    </source>
</reference>